<evidence type="ECO:0000256" key="1">
    <source>
        <dbReference type="SAM" id="Phobius"/>
    </source>
</evidence>
<comment type="caution">
    <text evidence="2">The sequence shown here is derived from an EMBL/GenBank/DDBJ whole genome shotgun (WGS) entry which is preliminary data.</text>
</comment>
<feature type="transmembrane region" description="Helical" evidence="1">
    <location>
        <begin position="180"/>
        <end position="202"/>
    </location>
</feature>
<dbReference type="Pfam" id="PF12730">
    <property type="entry name" value="ABC2_membrane_4"/>
    <property type="match status" value="1"/>
</dbReference>
<sequence length="256" mass="26619">MTGLFAAEWWKIRSLRSTYYILAVVVVTVALSAFMAENAARTWDSGSAAVRASWDQTQPVEHVLLSLVQLCMAVLGVLVISAEYSTGMIRTSLVAAPRRGRMLLAKAGVVGAVALVVGELSVWAMHVVAELVVGERPIATYEAPLSDQVLPLLGLGLSVAVVALVGCGLGAVLRSTAGAIATLCTVLFVLPILVGAFLPLSWGERVTSMLLPSLAGQLSDLSGVGVLSPPGALAVMVAYVVVVLGAGTLLIMRRDV</sequence>
<keyword evidence="1" id="KW-0812">Transmembrane</keyword>
<gene>
    <name evidence="2" type="ORF">HEB94_009319</name>
</gene>
<dbReference type="Proteomes" id="UP000638648">
    <property type="component" value="Unassembled WGS sequence"/>
</dbReference>
<proteinExistence type="predicted"/>
<feature type="transmembrane region" description="Helical" evidence="1">
    <location>
        <begin position="63"/>
        <end position="82"/>
    </location>
</feature>
<reference evidence="2" key="1">
    <citation type="submission" date="2020-10" db="EMBL/GenBank/DDBJ databases">
        <title>Sequencing the genomes of 1000 actinobacteria strains.</title>
        <authorList>
            <person name="Klenk H.-P."/>
        </authorList>
    </citation>
    <scope>NUCLEOTIDE SEQUENCE</scope>
    <source>
        <strain evidence="2">DSM 45354</strain>
    </source>
</reference>
<protein>
    <submittedName>
        <fullName evidence="2">ABC-type transport system involved in multi-copper enzyme maturation permease subunit</fullName>
    </submittedName>
</protein>
<accession>A0A927N4E6</accession>
<feature type="transmembrane region" description="Helical" evidence="1">
    <location>
        <begin position="149"/>
        <end position="173"/>
    </location>
</feature>
<evidence type="ECO:0000313" key="3">
    <source>
        <dbReference type="Proteomes" id="UP000638648"/>
    </source>
</evidence>
<dbReference type="AlphaFoldDB" id="A0A927N4E6"/>
<keyword evidence="1" id="KW-0472">Membrane</keyword>
<evidence type="ECO:0000313" key="2">
    <source>
        <dbReference type="EMBL" id="MBE1612471.1"/>
    </source>
</evidence>
<dbReference type="EMBL" id="JADBEM010000001">
    <property type="protein sequence ID" value="MBE1612471.1"/>
    <property type="molecule type" value="Genomic_DNA"/>
</dbReference>
<keyword evidence="3" id="KW-1185">Reference proteome</keyword>
<name>A0A927N4E6_9ACTN</name>
<organism evidence="2 3">
    <name type="scientific">Actinopolymorpha pittospori</name>
    <dbReference type="NCBI Taxonomy" id="648752"/>
    <lineage>
        <taxon>Bacteria</taxon>
        <taxon>Bacillati</taxon>
        <taxon>Actinomycetota</taxon>
        <taxon>Actinomycetes</taxon>
        <taxon>Propionibacteriales</taxon>
        <taxon>Actinopolymorphaceae</taxon>
        <taxon>Actinopolymorpha</taxon>
    </lineage>
</organism>
<feature type="transmembrane region" description="Helical" evidence="1">
    <location>
        <begin position="103"/>
        <end position="129"/>
    </location>
</feature>
<dbReference type="RefSeq" id="WP_192755509.1">
    <property type="nucleotide sequence ID" value="NZ_BAABJL010000194.1"/>
</dbReference>
<feature type="transmembrane region" description="Helical" evidence="1">
    <location>
        <begin position="231"/>
        <end position="252"/>
    </location>
</feature>
<feature type="transmembrane region" description="Helical" evidence="1">
    <location>
        <begin position="19"/>
        <end position="36"/>
    </location>
</feature>
<keyword evidence="1" id="KW-1133">Transmembrane helix</keyword>